<dbReference type="EMBL" id="JABFTP020000185">
    <property type="protein sequence ID" value="KAL3286078.1"/>
    <property type="molecule type" value="Genomic_DNA"/>
</dbReference>
<reference evidence="1 2" key="1">
    <citation type="journal article" date="2021" name="BMC Biol.">
        <title>Horizontally acquired antibacterial genes associated with adaptive radiation of ladybird beetles.</title>
        <authorList>
            <person name="Li H.S."/>
            <person name="Tang X.F."/>
            <person name="Huang Y.H."/>
            <person name="Xu Z.Y."/>
            <person name="Chen M.L."/>
            <person name="Du X.Y."/>
            <person name="Qiu B.Y."/>
            <person name="Chen P.T."/>
            <person name="Zhang W."/>
            <person name="Slipinski A."/>
            <person name="Escalona H.E."/>
            <person name="Waterhouse R.M."/>
            <person name="Zwick A."/>
            <person name="Pang H."/>
        </authorList>
    </citation>
    <scope>NUCLEOTIDE SEQUENCE [LARGE SCALE GENOMIC DNA]</scope>
    <source>
        <strain evidence="1">SYSU2018</strain>
    </source>
</reference>
<sequence length="105" mass="11480">MQSGEEIVIALDSKKQNIGDIRKLVGQSRKKQAAKILAVSSLKYPAADTGDNVVVKLPDIDRAKADDRNIMTVIIFQEAEGMYKLGTKQNSKSTLSKKSALSMEL</sequence>
<accession>A0ABD2P504</accession>
<evidence type="ECO:0000313" key="1">
    <source>
        <dbReference type="EMBL" id="KAL3286078.1"/>
    </source>
</evidence>
<comment type="caution">
    <text evidence="1">The sequence shown here is derived from an EMBL/GenBank/DDBJ whole genome shotgun (WGS) entry which is preliminary data.</text>
</comment>
<dbReference type="Proteomes" id="UP001516400">
    <property type="component" value="Unassembled WGS sequence"/>
</dbReference>
<protein>
    <submittedName>
        <fullName evidence="1">Uncharacterized protein</fullName>
    </submittedName>
</protein>
<keyword evidence="2" id="KW-1185">Reference proteome</keyword>
<gene>
    <name evidence="1" type="ORF">HHI36_000591</name>
</gene>
<name>A0ABD2P504_9CUCU</name>
<evidence type="ECO:0000313" key="2">
    <source>
        <dbReference type="Proteomes" id="UP001516400"/>
    </source>
</evidence>
<proteinExistence type="predicted"/>
<organism evidence="1 2">
    <name type="scientific">Cryptolaemus montrouzieri</name>
    <dbReference type="NCBI Taxonomy" id="559131"/>
    <lineage>
        <taxon>Eukaryota</taxon>
        <taxon>Metazoa</taxon>
        <taxon>Ecdysozoa</taxon>
        <taxon>Arthropoda</taxon>
        <taxon>Hexapoda</taxon>
        <taxon>Insecta</taxon>
        <taxon>Pterygota</taxon>
        <taxon>Neoptera</taxon>
        <taxon>Endopterygota</taxon>
        <taxon>Coleoptera</taxon>
        <taxon>Polyphaga</taxon>
        <taxon>Cucujiformia</taxon>
        <taxon>Coccinelloidea</taxon>
        <taxon>Coccinellidae</taxon>
        <taxon>Scymninae</taxon>
        <taxon>Scymnini</taxon>
        <taxon>Cryptolaemus</taxon>
    </lineage>
</organism>
<dbReference type="AlphaFoldDB" id="A0ABD2P504"/>